<feature type="domain" description="Phytocyanin" evidence="1">
    <location>
        <begin position="29"/>
        <end position="128"/>
    </location>
</feature>
<evidence type="ECO:0000313" key="2">
    <source>
        <dbReference type="EMBL" id="KAJ9145695.1"/>
    </source>
</evidence>
<dbReference type="PANTHER" id="PTHR33021">
    <property type="entry name" value="BLUE COPPER PROTEIN"/>
    <property type="match status" value="1"/>
</dbReference>
<keyword evidence="3" id="KW-1185">Reference proteome</keyword>
<dbReference type="Gene3D" id="2.60.40.420">
    <property type="entry name" value="Cupredoxins - blue copper proteins"/>
    <property type="match status" value="1"/>
</dbReference>
<dbReference type="EMBL" id="JARPOI010000016">
    <property type="protein sequence ID" value="KAJ9145695.1"/>
    <property type="molecule type" value="Genomic_DNA"/>
</dbReference>
<dbReference type="InterPro" id="IPR008972">
    <property type="entry name" value="Cupredoxin"/>
</dbReference>
<sequence>MPLQAHSFSNMVVPHLLATYLNVLHAIGATHIVGDTDGWTLFTNSSNWVQGKEFHVGDVLEFNYEKGLHNVMQVNSTAYEGCIKDTYMGLFTGGNDSLFLSEVGRIWFICGVSDHCENGQKLTINVVP</sequence>
<dbReference type="PANTHER" id="PTHR33021:SF171">
    <property type="entry name" value="BLUE COPPER-BINDING PROTEIN-LIKE"/>
    <property type="match status" value="1"/>
</dbReference>
<dbReference type="CDD" id="cd04216">
    <property type="entry name" value="Phytocyanin"/>
    <property type="match status" value="1"/>
</dbReference>
<dbReference type="SUPFAM" id="SSF49503">
    <property type="entry name" value="Cupredoxins"/>
    <property type="match status" value="1"/>
</dbReference>
<dbReference type="PROSITE" id="PS51485">
    <property type="entry name" value="PHYTOCYANIN"/>
    <property type="match status" value="1"/>
</dbReference>
<gene>
    <name evidence="2" type="ORF">P3X46_028048</name>
</gene>
<dbReference type="Pfam" id="PF02298">
    <property type="entry name" value="Cu_bind_like"/>
    <property type="match status" value="1"/>
</dbReference>
<name>A0ABQ9KQR9_HEVBR</name>
<evidence type="ECO:0000259" key="1">
    <source>
        <dbReference type="PROSITE" id="PS51485"/>
    </source>
</evidence>
<reference evidence="2" key="1">
    <citation type="journal article" date="2023" name="Plant Biotechnol. J.">
        <title>Chromosome-level wild Hevea brasiliensis genome provides new tools for genomic-assisted breeding and valuable loci to elevate rubber yield.</title>
        <authorList>
            <person name="Cheng H."/>
            <person name="Song X."/>
            <person name="Hu Y."/>
            <person name="Wu T."/>
            <person name="Yang Q."/>
            <person name="An Z."/>
            <person name="Feng S."/>
            <person name="Deng Z."/>
            <person name="Wu W."/>
            <person name="Zeng X."/>
            <person name="Tu M."/>
            <person name="Wang X."/>
            <person name="Huang H."/>
        </authorList>
    </citation>
    <scope>NUCLEOTIDE SEQUENCE</scope>
    <source>
        <strain evidence="2">MT/VB/25A 57/8</strain>
    </source>
</reference>
<accession>A0ABQ9KQR9</accession>
<protein>
    <recommendedName>
        <fullName evidence="1">Phytocyanin domain-containing protein</fullName>
    </recommendedName>
</protein>
<comment type="caution">
    <text evidence="2">The sequence shown here is derived from an EMBL/GenBank/DDBJ whole genome shotgun (WGS) entry which is preliminary data.</text>
</comment>
<evidence type="ECO:0000313" key="3">
    <source>
        <dbReference type="Proteomes" id="UP001174677"/>
    </source>
</evidence>
<dbReference type="Proteomes" id="UP001174677">
    <property type="component" value="Chromosome 16"/>
</dbReference>
<dbReference type="InterPro" id="IPR003245">
    <property type="entry name" value="Phytocyanin_dom"/>
</dbReference>
<organism evidence="2 3">
    <name type="scientific">Hevea brasiliensis</name>
    <name type="common">Para rubber tree</name>
    <name type="synonym">Siphonia brasiliensis</name>
    <dbReference type="NCBI Taxonomy" id="3981"/>
    <lineage>
        <taxon>Eukaryota</taxon>
        <taxon>Viridiplantae</taxon>
        <taxon>Streptophyta</taxon>
        <taxon>Embryophyta</taxon>
        <taxon>Tracheophyta</taxon>
        <taxon>Spermatophyta</taxon>
        <taxon>Magnoliopsida</taxon>
        <taxon>eudicotyledons</taxon>
        <taxon>Gunneridae</taxon>
        <taxon>Pentapetalae</taxon>
        <taxon>rosids</taxon>
        <taxon>fabids</taxon>
        <taxon>Malpighiales</taxon>
        <taxon>Euphorbiaceae</taxon>
        <taxon>Crotonoideae</taxon>
        <taxon>Micrandreae</taxon>
        <taxon>Hevea</taxon>
    </lineage>
</organism>
<dbReference type="InterPro" id="IPR039391">
    <property type="entry name" value="Phytocyanin-like"/>
</dbReference>
<proteinExistence type="predicted"/>